<dbReference type="PANTHER" id="PTHR35561">
    <property type="entry name" value="RNA 2',3'-CYCLIC PHOSPHODIESTERASE"/>
    <property type="match status" value="1"/>
</dbReference>
<keyword evidence="3" id="KW-0436">Ligase</keyword>
<dbReference type="NCBIfam" id="TIGR02258">
    <property type="entry name" value="2_5_ligase"/>
    <property type="match status" value="1"/>
</dbReference>
<dbReference type="GO" id="GO:0008664">
    <property type="term" value="F:RNA 2',3'-cyclic 3'-phosphodiesterase activity"/>
    <property type="evidence" value="ECO:0007669"/>
    <property type="project" value="UniProtKB-EC"/>
</dbReference>
<evidence type="ECO:0000313" key="3">
    <source>
        <dbReference type="EMBL" id="AQS55059.1"/>
    </source>
</evidence>
<keyword evidence="4" id="KW-1185">Reference proteome</keyword>
<accession>A0A1U9K4T8</accession>
<comment type="function">
    <text evidence="2">Hydrolyzes RNA 2',3'-cyclic phosphodiester to an RNA 2'-phosphomonoester.</text>
</comment>
<feature type="short sequence motif" description="HXTX 2" evidence="2">
    <location>
        <begin position="133"/>
        <end position="136"/>
    </location>
</feature>
<name>A0A1U9K4T8_9BACL</name>
<dbReference type="InterPro" id="IPR004175">
    <property type="entry name" value="RNA_CPDase"/>
</dbReference>
<proteinExistence type="inferred from homology"/>
<dbReference type="GO" id="GO:0004113">
    <property type="term" value="F:2',3'-cyclic-nucleotide 3'-phosphodiesterase activity"/>
    <property type="evidence" value="ECO:0007669"/>
    <property type="project" value="InterPro"/>
</dbReference>
<comment type="catalytic activity">
    <reaction evidence="2">
        <text>a 3'-end 2',3'-cyclophospho-ribonucleotide-RNA + H2O = a 3'-end 2'-phospho-ribonucleotide-RNA + H(+)</text>
        <dbReference type="Rhea" id="RHEA:11828"/>
        <dbReference type="Rhea" id="RHEA-COMP:10464"/>
        <dbReference type="Rhea" id="RHEA-COMP:17353"/>
        <dbReference type="ChEBI" id="CHEBI:15377"/>
        <dbReference type="ChEBI" id="CHEBI:15378"/>
        <dbReference type="ChEBI" id="CHEBI:83064"/>
        <dbReference type="ChEBI" id="CHEBI:173113"/>
        <dbReference type="EC" id="3.1.4.58"/>
    </reaction>
</comment>
<organism evidence="3 4">
    <name type="scientific">Novibacillus thermophilus</name>
    <dbReference type="NCBI Taxonomy" id="1471761"/>
    <lineage>
        <taxon>Bacteria</taxon>
        <taxon>Bacillati</taxon>
        <taxon>Bacillota</taxon>
        <taxon>Bacilli</taxon>
        <taxon>Bacillales</taxon>
        <taxon>Thermoactinomycetaceae</taxon>
        <taxon>Novibacillus</taxon>
    </lineage>
</organism>
<dbReference type="EMBL" id="CP019699">
    <property type="protein sequence ID" value="AQS55059.1"/>
    <property type="molecule type" value="Genomic_DNA"/>
</dbReference>
<dbReference type="GO" id="GO:0016874">
    <property type="term" value="F:ligase activity"/>
    <property type="evidence" value="ECO:0007669"/>
    <property type="project" value="UniProtKB-KW"/>
</dbReference>
<feature type="active site" description="Proton acceptor" evidence="2">
    <location>
        <position position="133"/>
    </location>
</feature>
<dbReference type="OrthoDB" id="9789350at2"/>
<comment type="similarity">
    <text evidence="2">Belongs to the 2H phosphoesterase superfamily. ThpR family.</text>
</comment>
<dbReference type="Gene3D" id="3.90.1140.10">
    <property type="entry name" value="Cyclic phosphodiesterase"/>
    <property type="match status" value="1"/>
</dbReference>
<dbReference type="PANTHER" id="PTHR35561:SF1">
    <property type="entry name" value="RNA 2',3'-CYCLIC PHOSPHODIESTERASE"/>
    <property type="match status" value="1"/>
</dbReference>
<evidence type="ECO:0000256" key="2">
    <source>
        <dbReference type="HAMAP-Rule" id="MF_01940"/>
    </source>
</evidence>
<dbReference type="HAMAP" id="MF_01940">
    <property type="entry name" value="RNA_CPDase"/>
    <property type="match status" value="1"/>
</dbReference>
<feature type="short sequence motif" description="HXTX 1" evidence="2">
    <location>
        <begin position="46"/>
        <end position="49"/>
    </location>
</feature>
<gene>
    <name evidence="3" type="ORF">B0W44_03995</name>
</gene>
<dbReference type="SUPFAM" id="SSF55144">
    <property type="entry name" value="LigT-like"/>
    <property type="match status" value="1"/>
</dbReference>
<dbReference type="RefSeq" id="WP_077718878.1">
    <property type="nucleotide sequence ID" value="NZ_CP019699.1"/>
</dbReference>
<keyword evidence="1 2" id="KW-0378">Hydrolase</keyword>
<dbReference type="InterPro" id="IPR009097">
    <property type="entry name" value="Cyclic_Pdiesterase"/>
</dbReference>
<dbReference type="AlphaFoldDB" id="A0A1U9K4T8"/>
<reference evidence="3 4" key="1">
    <citation type="journal article" date="2015" name="Int. J. Syst. Evol. Microbiol.">
        <title>Novibacillus thermophilus gen. nov., sp. nov., a Gram-staining-negative and moderately thermophilic member of the family Thermoactinomycetaceae.</title>
        <authorList>
            <person name="Yang G."/>
            <person name="Chen J."/>
            <person name="Zhou S."/>
        </authorList>
    </citation>
    <scope>NUCLEOTIDE SEQUENCE [LARGE SCALE GENOMIC DNA]</scope>
    <source>
        <strain evidence="3 4">SG-1</strain>
    </source>
</reference>
<dbReference type="KEGG" id="ntr:B0W44_03995"/>
<protein>
    <recommendedName>
        <fullName evidence="2">RNA 2',3'-cyclic phosphodiesterase</fullName>
        <shortName evidence="2">RNA 2',3'-CPDase</shortName>
        <ecNumber evidence="2">3.1.4.58</ecNumber>
    </recommendedName>
</protein>
<evidence type="ECO:0000256" key="1">
    <source>
        <dbReference type="ARBA" id="ARBA00022801"/>
    </source>
</evidence>
<evidence type="ECO:0000313" key="4">
    <source>
        <dbReference type="Proteomes" id="UP000188603"/>
    </source>
</evidence>
<sequence>MIKTEHPHIFVAVPLPDEIKSVLSEWSHTLRRQWPFRKWVHPSDYHITLQFLGACPPAQVETVKQHLSQALPPLPSFTLGLKGLNVFGQRRKPRILWADVTGDKHTLAHLQQHVASTLERIGFPREQRPYRPHITLAKHYRKDHFSFDQLSSYTVTETKDLEWRVQEIVLYQTHLGRTPMYEPLQTYSFTETE</sequence>
<feature type="active site" description="Proton donor" evidence="2">
    <location>
        <position position="46"/>
    </location>
</feature>
<dbReference type="EC" id="3.1.4.58" evidence="2"/>
<dbReference type="Pfam" id="PF13563">
    <property type="entry name" value="2_5_RNA_ligase2"/>
    <property type="match status" value="1"/>
</dbReference>
<dbReference type="Proteomes" id="UP000188603">
    <property type="component" value="Chromosome"/>
</dbReference>